<dbReference type="Gene3D" id="6.10.140.1340">
    <property type="match status" value="1"/>
</dbReference>
<dbReference type="EMBL" id="JBHRSD010000012">
    <property type="protein sequence ID" value="MFC3032465.1"/>
    <property type="molecule type" value="Genomic_DNA"/>
</dbReference>
<dbReference type="Proteomes" id="UP001595453">
    <property type="component" value="Unassembled WGS sequence"/>
</dbReference>
<dbReference type="InterPro" id="IPR021309">
    <property type="entry name" value="YgaP-like_TM"/>
</dbReference>
<keyword evidence="1" id="KW-0812">Transmembrane</keyword>
<keyword evidence="4" id="KW-1185">Reference proteome</keyword>
<evidence type="ECO:0000259" key="2">
    <source>
        <dbReference type="Pfam" id="PF11127"/>
    </source>
</evidence>
<evidence type="ECO:0000256" key="1">
    <source>
        <dbReference type="SAM" id="Phobius"/>
    </source>
</evidence>
<dbReference type="RefSeq" id="WP_377122999.1">
    <property type="nucleotide sequence ID" value="NZ_JBHRSD010000012.1"/>
</dbReference>
<keyword evidence="1" id="KW-1133">Transmembrane helix</keyword>
<organism evidence="3 4">
    <name type="scientific">Pseudoalteromonas fenneropenaei</name>
    <dbReference type="NCBI Taxonomy" id="1737459"/>
    <lineage>
        <taxon>Bacteria</taxon>
        <taxon>Pseudomonadati</taxon>
        <taxon>Pseudomonadota</taxon>
        <taxon>Gammaproteobacteria</taxon>
        <taxon>Alteromonadales</taxon>
        <taxon>Pseudoalteromonadaceae</taxon>
        <taxon>Pseudoalteromonas</taxon>
    </lineage>
</organism>
<protein>
    <submittedName>
        <fullName evidence="3">DUF2892 domain-containing protein</fullName>
    </submittedName>
</protein>
<evidence type="ECO:0000313" key="3">
    <source>
        <dbReference type="EMBL" id="MFC3032465.1"/>
    </source>
</evidence>
<feature type="transmembrane region" description="Helical" evidence="1">
    <location>
        <begin position="5"/>
        <end position="23"/>
    </location>
</feature>
<feature type="domain" description="Inner membrane protein YgaP-like transmembrane" evidence="2">
    <location>
        <begin position="3"/>
        <end position="56"/>
    </location>
</feature>
<sequence length="63" mass="7323">MKLHAFLRLIAGVMVLLSLYLTLYVHPNWVWFTVFIAANLIQSAFTKWCPMITILKKLGVEEE</sequence>
<dbReference type="Pfam" id="PF11127">
    <property type="entry name" value="YgaP-like_TM"/>
    <property type="match status" value="1"/>
</dbReference>
<accession>A0ABV7CIW8</accession>
<evidence type="ECO:0000313" key="4">
    <source>
        <dbReference type="Proteomes" id="UP001595453"/>
    </source>
</evidence>
<keyword evidence="1" id="KW-0472">Membrane</keyword>
<reference evidence="4" key="1">
    <citation type="journal article" date="2019" name="Int. J. Syst. Evol. Microbiol.">
        <title>The Global Catalogue of Microorganisms (GCM) 10K type strain sequencing project: providing services to taxonomists for standard genome sequencing and annotation.</title>
        <authorList>
            <consortium name="The Broad Institute Genomics Platform"/>
            <consortium name="The Broad Institute Genome Sequencing Center for Infectious Disease"/>
            <person name="Wu L."/>
            <person name="Ma J."/>
        </authorList>
    </citation>
    <scope>NUCLEOTIDE SEQUENCE [LARGE SCALE GENOMIC DNA]</scope>
    <source>
        <strain evidence="4">KCTC 42730</strain>
    </source>
</reference>
<name>A0ABV7CIW8_9GAMM</name>
<proteinExistence type="predicted"/>
<gene>
    <name evidence="3" type="ORF">ACFOEE_08040</name>
</gene>
<feature type="transmembrane region" description="Helical" evidence="1">
    <location>
        <begin position="29"/>
        <end position="49"/>
    </location>
</feature>
<comment type="caution">
    <text evidence="3">The sequence shown here is derived from an EMBL/GenBank/DDBJ whole genome shotgun (WGS) entry which is preliminary data.</text>
</comment>